<sequence length="68" mass="7316">MKSTCALLSVSHVKHNASVGSQDPVCTFTGFAPCRFSLNVAVCQCESLSILLLRIQTVTFIYCSNCNG</sequence>
<organism evidence="1">
    <name type="scientific">Anguilla anguilla</name>
    <name type="common">European freshwater eel</name>
    <name type="synonym">Muraena anguilla</name>
    <dbReference type="NCBI Taxonomy" id="7936"/>
    <lineage>
        <taxon>Eukaryota</taxon>
        <taxon>Metazoa</taxon>
        <taxon>Chordata</taxon>
        <taxon>Craniata</taxon>
        <taxon>Vertebrata</taxon>
        <taxon>Euteleostomi</taxon>
        <taxon>Actinopterygii</taxon>
        <taxon>Neopterygii</taxon>
        <taxon>Teleostei</taxon>
        <taxon>Anguilliformes</taxon>
        <taxon>Anguillidae</taxon>
        <taxon>Anguilla</taxon>
    </lineage>
</organism>
<reference evidence="1" key="1">
    <citation type="submission" date="2014-11" db="EMBL/GenBank/DDBJ databases">
        <authorList>
            <person name="Amaro Gonzalez C."/>
        </authorList>
    </citation>
    <scope>NUCLEOTIDE SEQUENCE</scope>
</reference>
<reference evidence="1" key="2">
    <citation type="journal article" date="2015" name="Fish Shellfish Immunol.">
        <title>Early steps in the European eel (Anguilla anguilla)-Vibrio vulnificus interaction in the gills: Role of the RtxA13 toxin.</title>
        <authorList>
            <person name="Callol A."/>
            <person name="Pajuelo D."/>
            <person name="Ebbesson L."/>
            <person name="Teles M."/>
            <person name="MacKenzie S."/>
            <person name="Amaro C."/>
        </authorList>
    </citation>
    <scope>NUCLEOTIDE SEQUENCE</scope>
</reference>
<name>A0A0E9WXQ9_ANGAN</name>
<accession>A0A0E9WXQ9</accession>
<dbReference type="AlphaFoldDB" id="A0A0E9WXQ9"/>
<evidence type="ECO:0000313" key="1">
    <source>
        <dbReference type="EMBL" id="JAH95272.1"/>
    </source>
</evidence>
<proteinExistence type="predicted"/>
<protein>
    <submittedName>
        <fullName evidence="1">Uncharacterized protein</fullName>
    </submittedName>
</protein>
<dbReference type="EMBL" id="GBXM01013305">
    <property type="protein sequence ID" value="JAH95272.1"/>
    <property type="molecule type" value="Transcribed_RNA"/>
</dbReference>